<evidence type="ECO:0000313" key="3">
    <source>
        <dbReference type="Proteomes" id="UP000190888"/>
    </source>
</evidence>
<feature type="transmembrane region" description="Helical" evidence="1">
    <location>
        <begin position="57"/>
        <end position="81"/>
    </location>
</feature>
<dbReference type="InterPro" id="IPR011989">
    <property type="entry name" value="ARM-like"/>
</dbReference>
<protein>
    <recommendedName>
        <fullName evidence="4">HEAT repeat-containing protein</fullName>
    </recommendedName>
</protein>
<dbReference type="STRING" id="413434.SAMN04488132_11428"/>
<gene>
    <name evidence="2" type="ORF">SAMN04488132_11428</name>
</gene>
<organism evidence="2 3">
    <name type="scientific">Sediminibacterium ginsengisoli</name>
    <dbReference type="NCBI Taxonomy" id="413434"/>
    <lineage>
        <taxon>Bacteria</taxon>
        <taxon>Pseudomonadati</taxon>
        <taxon>Bacteroidota</taxon>
        <taxon>Chitinophagia</taxon>
        <taxon>Chitinophagales</taxon>
        <taxon>Chitinophagaceae</taxon>
        <taxon>Sediminibacterium</taxon>
    </lineage>
</organism>
<keyword evidence="1" id="KW-1133">Transmembrane helix</keyword>
<dbReference type="SUPFAM" id="SSF48371">
    <property type="entry name" value="ARM repeat"/>
    <property type="match status" value="1"/>
</dbReference>
<keyword evidence="1" id="KW-0812">Transmembrane</keyword>
<name>A0A1T4RRP4_9BACT</name>
<keyword evidence="3" id="KW-1185">Reference proteome</keyword>
<accession>A0A1T4RRP4</accession>
<dbReference type="Gene3D" id="1.25.10.10">
    <property type="entry name" value="Leucine-rich Repeat Variant"/>
    <property type="match status" value="1"/>
</dbReference>
<dbReference type="EMBL" id="FUWH01000014">
    <property type="protein sequence ID" value="SKA18603.1"/>
    <property type="molecule type" value="Genomic_DNA"/>
</dbReference>
<dbReference type="InterPro" id="IPR016024">
    <property type="entry name" value="ARM-type_fold"/>
</dbReference>
<evidence type="ECO:0000313" key="2">
    <source>
        <dbReference type="EMBL" id="SKA18603.1"/>
    </source>
</evidence>
<proteinExistence type="predicted"/>
<dbReference type="Proteomes" id="UP000190888">
    <property type="component" value="Unassembled WGS sequence"/>
</dbReference>
<reference evidence="2 3" key="1">
    <citation type="submission" date="2017-02" db="EMBL/GenBank/DDBJ databases">
        <authorList>
            <person name="Peterson S.W."/>
        </authorList>
    </citation>
    <scope>NUCLEOTIDE SEQUENCE [LARGE SCALE GENOMIC DNA]</scope>
    <source>
        <strain evidence="2 3">DSM 22335</strain>
    </source>
</reference>
<keyword evidence="1" id="KW-0472">Membrane</keyword>
<sequence length="403" mass="46242">MTYPLQAGICVLLTPVLRFCRNHLAVIYLSMYPYETGCLLDSILTRFITRMTQGDTLLLSVLVLIVLIALVVASIYLYLFFKKKKFIYIERIRQYMEDIISQIIAEESAVGYEVPGRLYKILDNRLARQFAVDELVRCRKNFSGTIGEGIANLYIQLGLREFSLAKLKRSNKWHVKARGIQELYLMGQEDALADIYKYTDNRNEFVRMEAQTGVIHLTGFSGLRFLDIISYPLTEWQQLKLMEQLRRYPNKEGFADNLPKWLRSENNTVVSFALKLTEDYQQFGATEYVQKCLVHPDALVRKQAVRTLVQLADEKTPMVLCGYFSKEPLKNQVAILDALSDIITGEQSDFLKQQLEHPDHIVKLKAAALLTATSPDGLDFILAKAAEQPEPYQRIYNAVNSKK</sequence>
<dbReference type="AlphaFoldDB" id="A0A1T4RRP4"/>
<evidence type="ECO:0000256" key="1">
    <source>
        <dbReference type="SAM" id="Phobius"/>
    </source>
</evidence>
<evidence type="ECO:0008006" key="4">
    <source>
        <dbReference type="Google" id="ProtNLM"/>
    </source>
</evidence>